<organism evidence="2 3">
    <name type="scientific">Citrus unshiu</name>
    <name type="common">Satsuma mandarin</name>
    <name type="synonym">Citrus nobilis var. unshiu</name>
    <dbReference type="NCBI Taxonomy" id="55188"/>
    <lineage>
        <taxon>Eukaryota</taxon>
        <taxon>Viridiplantae</taxon>
        <taxon>Streptophyta</taxon>
        <taxon>Embryophyta</taxon>
        <taxon>Tracheophyta</taxon>
        <taxon>Spermatophyta</taxon>
        <taxon>Magnoliopsida</taxon>
        <taxon>eudicotyledons</taxon>
        <taxon>Gunneridae</taxon>
        <taxon>Pentapetalae</taxon>
        <taxon>rosids</taxon>
        <taxon>malvids</taxon>
        <taxon>Sapindales</taxon>
        <taxon>Rutaceae</taxon>
        <taxon>Aurantioideae</taxon>
        <taxon>Citrus</taxon>
    </lineage>
</organism>
<dbReference type="EMBL" id="BDQV01002298">
    <property type="protein sequence ID" value="GAY36610.1"/>
    <property type="molecule type" value="Genomic_DNA"/>
</dbReference>
<evidence type="ECO:0000313" key="2">
    <source>
        <dbReference type="EMBL" id="GAY36610.1"/>
    </source>
</evidence>
<keyword evidence="1" id="KW-0472">Membrane</keyword>
<name>A0A2H5N8R2_CITUN</name>
<sequence length="73" mass="8428">MTYLSSATATHSLSLLFSNSTKPPDNLLFSRGLNQFIHFPPVNFSVWCFSLCRFLLKRVCFSFYVFCLLILII</sequence>
<comment type="caution">
    <text evidence="2">The sequence shown here is derived from an EMBL/GenBank/DDBJ whole genome shotgun (WGS) entry which is preliminary data.</text>
</comment>
<keyword evidence="1" id="KW-1133">Transmembrane helix</keyword>
<evidence type="ECO:0000313" key="3">
    <source>
        <dbReference type="Proteomes" id="UP000236630"/>
    </source>
</evidence>
<dbReference type="AlphaFoldDB" id="A0A2H5N8R2"/>
<keyword evidence="1" id="KW-0812">Transmembrane</keyword>
<evidence type="ECO:0000256" key="1">
    <source>
        <dbReference type="SAM" id="Phobius"/>
    </source>
</evidence>
<gene>
    <name evidence="2" type="ORF">CUMW_279870</name>
</gene>
<protein>
    <submittedName>
        <fullName evidence="2">Uncharacterized protein</fullName>
    </submittedName>
</protein>
<keyword evidence="3" id="KW-1185">Reference proteome</keyword>
<reference evidence="2 3" key="1">
    <citation type="journal article" date="2017" name="Front. Genet.">
        <title>Draft sequencing of the heterozygous diploid genome of Satsuma (Citrus unshiu Marc.) using a hybrid assembly approach.</title>
        <authorList>
            <person name="Shimizu T."/>
            <person name="Tanizawa Y."/>
            <person name="Mochizuki T."/>
            <person name="Nagasaki H."/>
            <person name="Yoshioka T."/>
            <person name="Toyoda A."/>
            <person name="Fujiyama A."/>
            <person name="Kaminuma E."/>
            <person name="Nakamura Y."/>
        </authorList>
    </citation>
    <scope>NUCLEOTIDE SEQUENCE [LARGE SCALE GENOMIC DNA]</scope>
    <source>
        <strain evidence="3">cv. Miyagawa wase</strain>
    </source>
</reference>
<feature type="transmembrane region" description="Helical" evidence="1">
    <location>
        <begin position="44"/>
        <end position="72"/>
    </location>
</feature>
<proteinExistence type="predicted"/>
<dbReference type="Proteomes" id="UP000236630">
    <property type="component" value="Unassembled WGS sequence"/>
</dbReference>
<accession>A0A2H5N8R2</accession>